<organism evidence="1 2">
    <name type="scientific">Ricinus communis</name>
    <name type="common">Castor bean</name>
    <dbReference type="NCBI Taxonomy" id="3988"/>
    <lineage>
        <taxon>Eukaryota</taxon>
        <taxon>Viridiplantae</taxon>
        <taxon>Streptophyta</taxon>
        <taxon>Embryophyta</taxon>
        <taxon>Tracheophyta</taxon>
        <taxon>Spermatophyta</taxon>
        <taxon>Magnoliopsida</taxon>
        <taxon>eudicotyledons</taxon>
        <taxon>Gunneridae</taxon>
        <taxon>Pentapetalae</taxon>
        <taxon>rosids</taxon>
        <taxon>fabids</taxon>
        <taxon>Malpighiales</taxon>
        <taxon>Euphorbiaceae</taxon>
        <taxon>Acalyphoideae</taxon>
        <taxon>Acalypheae</taxon>
        <taxon>Ricinus</taxon>
    </lineage>
</organism>
<reference evidence="2" key="1">
    <citation type="journal article" date="2010" name="Nat. Biotechnol.">
        <title>Draft genome sequence of the oilseed species Ricinus communis.</title>
        <authorList>
            <person name="Chan A.P."/>
            <person name="Crabtree J."/>
            <person name="Zhao Q."/>
            <person name="Lorenzi H."/>
            <person name="Orvis J."/>
            <person name="Puiu D."/>
            <person name="Melake-Berhan A."/>
            <person name="Jones K.M."/>
            <person name="Redman J."/>
            <person name="Chen G."/>
            <person name="Cahoon E.B."/>
            <person name="Gedil M."/>
            <person name="Stanke M."/>
            <person name="Haas B.J."/>
            <person name="Wortman J.R."/>
            <person name="Fraser-Liggett C.M."/>
            <person name="Ravel J."/>
            <person name="Rabinowicz P.D."/>
        </authorList>
    </citation>
    <scope>NUCLEOTIDE SEQUENCE [LARGE SCALE GENOMIC DNA]</scope>
    <source>
        <strain evidence="2">cv. Hale</strain>
    </source>
</reference>
<accession>B9RXA1</accession>
<sequence>MTHSSNSFIVPYADAAYHLSNGTGGTGMVILGEAGIFIGARTAPNAQFSNVEHAEAVAVEDGRPFPTNFSCKILLFFYCLNVIAHLSSASYTRIIVSTVIDNCCSQI</sequence>
<dbReference type="AlphaFoldDB" id="B9RXA1"/>
<dbReference type="Proteomes" id="UP000008311">
    <property type="component" value="Unassembled WGS sequence"/>
</dbReference>
<proteinExistence type="predicted"/>
<dbReference type="InParanoid" id="B9RXA1"/>
<evidence type="ECO:0000313" key="1">
    <source>
        <dbReference type="EMBL" id="EEF44006.1"/>
    </source>
</evidence>
<evidence type="ECO:0000313" key="2">
    <source>
        <dbReference type="Proteomes" id="UP000008311"/>
    </source>
</evidence>
<protein>
    <submittedName>
        <fullName evidence="1">Uncharacterized protein</fullName>
    </submittedName>
</protein>
<dbReference type="EMBL" id="EQ973827">
    <property type="protein sequence ID" value="EEF44006.1"/>
    <property type="molecule type" value="Genomic_DNA"/>
</dbReference>
<keyword evidence="2" id="KW-1185">Reference proteome</keyword>
<name>B9RXA1_RICCO</name>
<gene>
    <name evidence="1" type="ORF">RCOM_1743180</name>
</gene>